<name>A0ABS9ZZE8_9SPHI</name>
<feature type="domain" description="Type 9 secretion system plug protein N-terminal" evidence="2">
    <location>
        <begin position="34"/>
        <end position="156"/>
    </location>
</feature>
<dbReference type="Proteomes" id="UP001165460">
    <property type="component" value="Unassembled WGS sequence"/>
</dbReference>
<sequence length="420" mass="48694">MVRFLFFALLLFTVQGLKAQNQVYENKVFKSNLKTVQCYNSQKEQSFPIINLKSNETITFAFDDLDGGQKNYSYTIEHCTYDWKSSRLNTMDYLETFKEDIIFNYKYSFNTLVKFTNYRLTLPNDQIKPKIAGNYILKVYENNKPENVVITQRFYISNNTVNVGAEVVPSTDVANRNTKQKVNFTIFHQIPIANPNSDIKAVVMQNNIPYSKIVNTKPLYIRQGSLVYDELNANEFWGSNEFRKFDTRSFRYNAEHVADIYRDSIQNVILSTDLANKSSRYSNQFDENGNFFIRNTDGRDNITDSDYAAVYFTLSATPPTAGGTAYIVGAFNNYALTNENKLTYDEAKGRFHGKIKLKQGLYDFKYIWLDENNKINETAFEGSFFETENNYQVLVYHRRPGSRFDDLIGFANINNVKNAK</sequence>
<gene>
    <name evidence="3" type="ORF">MMF97_13135</name>
</gene>
<reference evidence="3" key="1">
    <citation type="submission" date="2022-03" db="EMBL/GenBank/DDBJ databases">
        <authorList>
            <person name="Woo C.Y."/>
        </authorList>
    </citation>
    <scope>NUCLEOTIDE SEQUENCE</scope>
    <source>
        <strain evidence="3">CYS-01</strain>
    </source>
</reference>
<keyword evidence="1" id="KW-0732">Signal</keyword>
<evidence type="ECO:0000256" key="1">
    <source>
        <dbReference type="SAM" id="SignalP"/>
    </source>
</evidence>
<dbReference type="InterPro" id="IPR031345">
    <property type="entry name" value="T9SS_Plug_N"/>
</dbReference>
<evidence type="ECO:0000259" key="2">
    <source>
        <dbReference type="Pfam" id="PF17116"/>
    </source>
</evidence>
<dbReference type="RefSeq" id="WP_243362920.1">
    <property type="nucleotide sequence ID" value="NZ_JALGBH010000002.1"/>
</dbReference>
<dbReference type="EMBL" id="JALGBH010000002">
    <property type="protein sequence ID" value="MCJ0743659.1"/>
    <property type="molecule type" value="Genomic_DNA"/>
</dbReference>
<proteinExistence type="predicted"/>
<dbReference type="InterPro" id="IPR013783">
    <property type="entry name" value="Ig-like_fold"/>
</dbReference>
<dbReference type="Pfam" id="PF17116">
    <property type="entry name" value="T9SS_plug_1st"/>
    <property type="match status" value="1"/>
</dbReference>
<evidence type="ECO:0000313" key="4">
    <source>
        <dbReference type="Proteomes" id="UP001165460"/>
    </source>
</evidence>
<feature type="chain" id="PRO_5047055673" evidence="1">
    <location>
        <begin position="20"/>
        <end position="420"/>
    </location>
</feature>
<protein>
    <submittedName>
        <fullName evidence="3">DUF5103 domain-containing protein</fullName>
    </submittedName>
</protein>
<comment type="caution">
    <text evidence="3">The sequence shown here is derived from an EMBL/GenBank/DDBJ whole genome shotgun (WGS) entry which is preliminary data.</text>
</comment>
<accession>A0ABS9ZZE8</accession>
<organism evidence="3 4">
    <name type="scientific">Pedobacter montanisoli</name>
    <dbReference type="NCBI Taxonomy" id="2923277"/>
    <lineage>
        <taxon>Bacteria</taxon>
        <taxon>Pseudomonadati</taxon>
        <taxon>Bacteroidota</taxon>
        <taxon>Sphingobacteriia</taxon>
        <taxon>Sphingobacteriales</taxon>
        <taxon>Sphingobacteriaceae</taxon>
        <taxon>Pedobacter</taxon>
    </lineage>
</organism>
<evidence type="ECO:0000313" key="3">
    <source>
        <dbReference type="EMBL" id="MCJ0743659.1"/>
    </source>
</evidence>
<dbReference type="Gene3D" id="2.60.40.10">
    <property type="entry name" value="Immunoglobulins"/>
    <property type="match status" value="1"/>
</dbReference>
<keyword evidence="4" id="KW-1185">Reference proteome</keyword>
<feature type="signal peptide" evidence="1">
    <location>
        <begin position="1"/>
        <end position="19"/>
    </location>
</feature>